<dbReference type="SUPFAM" id="SSF56219">
    <property type="entry name" value="DNase I-like"/>
    <property type="match status" value="2"/>
</dbReference>
<keyword evidence="4" id="KW-1185">Reference proteome</keyword>
<dbReference type="AlphaFoldDB" id="A0A2T0FE47"/>
<evidence type="ECO:0000259" key="2">
    <source>
        <dbReference type="SMART" id="SM00128"/>
    </source>
</evidence>
<gene>
    <name evidence="3" type="ORF">B9G98_00896</name>
</gene>
<dbReference type="Gene3D" id="2.60.40.10">
    <property type="entry name" value="Immunoglobulins"/>
    <property type="match status" value="1"/>
</dbReference>
<organism evidence="3 4">
    <name type="scientific">Wickerhamiella sorbophila</name>
    <dbReference type="NCBI Taxonomy" id="45607"/>
    <lineage>
        <taxon>Eukaryota</taxon>
        <taxon>Fungi</taxon>
        <taxon>Dikarya</taxon>
        <taxon>Ascomycota</taxon>
        <taxon>Saccharomycotina</taxon>
        <taxon>Dipodascomycetes</taxon>
        <taxon>Dipodascales</taxon>
        <taxon>Trichomonascaceae</taxon>
        <taxon>Wickerhamiella</taxon>
    </lineage>
</organism>
<dbReference type="GO" id="GO:0004439">
    <property type="term" value="F:phosphatidylinositol-4,5-bisphosphate 5-phosphatase activity"/>
    <property type="evidence" value="ECO:0007669"/>
    <property type="project" value="TreeGrafter"/>
</dbReference>
<evidence type="ECO:0000256" key="1">
    <source>
        <dbReference type="SAM" id="MobiDB-lite"/>
    </source>
</evidence>
<dbReference type="SMART" id="SM00128">
    <property type="entry name" value="IPPc"/>
    <property type="match status" value="1"/>
</dbReference>
<name>A0A2T0FE47_9ASCO</name>
<feature type="compositionally biased region" description="Acidic residues" evidence="1">
    <location>
        <begin position="385"/>
        <end position="397"/>
    </location>
</feature>
<dbReference type="PANTHER" id="PTHR11200:SF300">
    <property type="entry name" value="TYPE II INOSITOL 1,4,5-TRISPHOSPHATE 5-PHOSPHATASE"/>
    <property type="match status" value="1"/>
</dbReference>
<dbReference type="STRING" id="45607.A0A2T0FE47"/>
<feature type="domain" description="Inositol polyphosphate-related phosphatase" evidence="2">
    <location>
        <begin position="111"/>
        <end position="564"/>
    </location>
</feature>
<feature type="region of interest" description="Disordered" evidence="1">
    <location>
        <begin position="320"/>
        <end position="415"/>
    </location>
</feature>
<dbReference type="GO" id="GO:0046856">
    <property type="term" value="P:phosphatidylinositol dephosphorylation"/>
    <property type="evidence" value="ECO:0007669"/>
    <property type="project" value="InterPro"/>
</dbReference>
<sequence>MQLNTDTFSLSLDGRQFELRKFETNHEEDNWVHTKRGDAASAKLVLRTAAKHINVFLNGLDIGQIAKSDSAGLKKMNELVTTWIKDIGPVDNQTARIAELMVQKQQLTVQRSVSVQALTWNVNGLLAKVDPSTWEVLNPGKDVVILGFQETDQLSRNITSNPQTLQTTLSGIAAQLPDHKLLAQVQLLGLMAIVYIKTSLVPYVTRIQTLSSGTGFLGMWGNKGAVLIRFALFQDSIMGGGTEFSIVNCHLSAGEGASQLGRRRWELREISQRFNIPMLSLNTAEHEFDTAVQQFADYELEEETPLRYRNQTDRQIVKETDEPTEHEQTAQHHTVEPVKPNEVSAQNAADKDSNHTEKLSGKASKTSKKDKGKRKRKQKIADQPPEPEPELEPELETEPVQKEELPPLAHTESLNSDKKVRFSDILEYDGVDEVDPTADYDVQDEVSIVLGDLNYRTLLDAEQSRDLIRSRQYDAVLEHDSLKQEIKKGHILKDFCEGPISFPPTFKYGRDTNQYVVRVPSYTDRILYRSSNMVEVQKYQSFDVRLSDHRPVTAELNVTTSSFDFEERGKILDKVLRAVDHAENISQPRLEVSTQVIDVKGPVLSTVSAWVVLTSMSSRAIRWTVHHGSKVQVTPSSGILLHESNKQRILVKAALRVGTGSISDVLIIKPSGGADVFISVDFAALPSCLGSSLEDMCCMPHGARNERTVEPTTNLPKQIWSCINYLWIRVDPEMLSEPGEPGLIQQVLEWLDTGVEFDEQVLDTANKTSSNAGIHAVASVLILLFQYLPVPPIPLNHIPSSARGLSILEHVPSVSANVIIYLLGFIRHAFDFGFKRSTAAEILDPLLMGPGDGDVQRRKDIIGSLLS</sequence>
<protein>
    <submittedName>
        <fullName evidence="3">Type II inositol 1,4,5-trisphosphate 5-phosphatase</fullName>
    </submittedName>
</protein>
<dbReference type="InterPro" id="IPR000300">
    <property type="entry name" value="IPPc"/>
</dbReference>
<dbReference type="InterPro" id="IPR036691">
    <property type="entry name" value="Endo/exonu/phosph_ase_sf"/>
</dbReference>
<dbReference type="Gene3D" id="3.60.10.10">
    <property type="entry name" value="Endonuclease/exonuclease/phosphatase"/>
    <property type="match status" value="2"/>
</dbReference>
<dbReference type="PANTHER" id="PTHR11200">
    <property type="entry name" value="INOSITOL 5-PHOSPHATASE"/>
    <property type="match status" value="1"/>
</dbReference>
<dbReference type="OrthoDB" id="62798at2759"/>
<dbReference type="Proteomes" id="UP000238350">
    <property type="component" value="Unassembled WGS sequence"/>
</dbReference>
<comment type="caution">
    <text evidence="3">The sequence shown here is derived from an EMBL/GenBank/DDBJ whole genome shotgun (WGS) entry which is preliminary data.</text>
</comment>
<reference evidence="3 4" key="1">
    <citation type="submission" date="2017-04" db="EMBL/GenBank/DDBJ databases">
        <title>Genome sequencing of [Candida] sorbophila.</title>
        <authorList>
            <person name="Ahn J.O."/>
        </authorList>
    </citation>
    <scope>NUCLEOTIDE SEQUENCE [LARGE SCALE GENOMIC DNA]</scope>
    <source>
        <strain evidence="3 4">DS02</strain>
    </source>
</reference>
<accession>A0A2T0FE47</accession>
<dbReference type="SUPFAM" id="SSF48350">
    <property type="entry name" value="GTPase activation domain, GAP"/>
    <property type="match status" value="1"/>
</dbReference>
<feature type="compositionally biased region" description="Basic residues" evidence="1">
    <location>
        <begin position="365"/>
        <end position="378"/>
    </location>
</feature>
<feature type="compositionally biased region" description="Basic and acidic residues" evidence="1">
    <location>
        <begin position="320"/>
        <end position="336"/>
    </location>
</feature>
<evidence type="ECO:0000313" key="3">
    <source>
        <dbReference type="EMBL" id="PRT53276.1"/>
    </source>
</evidence>
<evidence type="ECO:0000313" key="4">
    <source>
        <dbReference type="Proteomes" id="UP000238350"/>
    </source>
</evidence>
<dbReference type="InterPro" id="IPR013783">
    <property type="entry name" value="Ig-like_fold"/>
</dbReference>
<dbReference type="InterPro" id="IPR008936">
    <property type="entry name" value="Rho_GTPase_activation_prot"/>
</dbReference>
<proteinExistence type="predicted"/>
<feature type="compositionally biased region" description="Basic and acidic residues" evidence="1">
    <location>
        <begin position="349"/>
        <end position="360"/>
    </location>
</feature>
<dbReference type="InterPro" id="IPR046985">
    <property type="entry name" value="IP5"/>
</dbReference>
<dbReference type="RefSeq" id="XP_024663222.1">
    <property type="nucleotide sequence ID" value="XM_024807454.1"/>
</dbReference>
<dbReference type="Pfam" id="PF22669">
    <property type="entry name" value="Exo_endo_phos2"/>
    <property type="match status" value="2"/>
</dbReference>
<dbReference type="EMBL" id="NDIQ01000001">
    <property type="protein sequence ID" value="PRT53276.1"/>
    <property type="molecule type" value="Genomic_DNA"/>
</dbReference>
<dbReference type="GeneID" id="36514645"/>